<sequence length="224" mass="24062">MYVLLPCSRLFVLLLSLSAFCLTSVALFSCGFVQNESGTVGYLGWHLRGGEKCQSIDVESQDGIYKAGLAFAVIAWIFSTMSLITSFVMLFSFSSAGPASFPCLSCLFLFTAMCNGLSLMSLSSSLLGDVKLNLDVGAECAIASIFIYLFATCFAIKASVGGDDAESRDRGAAEPLLDDDNSMSEDVIVTTTEKEMEDGSKIIERVTTYPDGRKEITTTTETPV</sequence>
<keyword evidence="2" id="KW-0812">Transmembrane</keyword>
<feature type="transmembrane region" description="Helical" evidence="2">
    <location>
        <begin position="103"/>
        <end position="121"/>
    </location>
</feature>
<accession>A0A6S8ZWY8</accession>
<keyword evidence="2" id="KW-1133">Transmembrane helix</keyword>
<evidence type="ECO:0008006" key="5">
    <source>
        <dbReference type="Google" id="ProtNLM"/>
    </source>
</evidence>
<evidence type="ECO:0000256" key="2">
    <source>
        <dbReference type="SAM" id="Phobius"/>
    </source>
</evidence>
<dbReference type="AlphaFoldDB" id="A0A6S8ZWY8"/>
<keyword evidence="3" id="KW-0732">Signal</keyword>
<gene>
    <name evidence="4" type="ORF">DBRI00130_LOCUS5240</name>
</gene>
<feature type="signal peptide" evidence="3">
    <location>
        <begin position="1"/>
        <end position="26"/>
    </location>
</feature>
<feature type="transmembrane region" description="Helical" evidence="2">
    <location>
        <begin position="69"/>
        <end position="91"/>
    </location>
</feature>
<organism evidence="4">
    <name type="scientific">Ditylum brightwellii</name>
    <dbReference type="NCBI Taxonomy" id="49249"/>
    <lineage>
        <taxon>Eukaryota</taxon>
        <taxon>Sar</taxon>
        <taxon>Stramenopiles</taxon>
        <taxon>Ochrophyta</taxon>
        <taxon>Bacillariophyta</taxon>
        <taxon>Mediophyceae</taxon>
        <taxon>Lithodesmiophycidae</taxon>
        <taxon>Lithodesmiales</taxon>
        <taxon>Lithodesmiaceae</taxon>
        <taxon>Ditylum</taxon>
    </lineage>
</organism>
<protein>
    <recommendedName>
        <fullName evidence="5">MARVEL domain-containing protein</fullName>
    </recommendedName>
</protein>
<feature type="transmembrane region" description="Helical" evidence="2">
    <location>
        <begin position="141"/>
        <end position="160"/>
    </location>
</feature>
<evidence type="ECO:0000256" key="3">
    <source>
        <dbReference type="SAM" id="SignalP"/>
    </source>
</evidence>
<dbReference type="EMBL" id="HBNS01006481">
    <property type="protein sequence ID" value="CAE4588637.1"/>
    <property type="molecule type" value="Transcribed_RNA"/>
</dbReference>
<feature type="chain" id="PRO_5030159513" description="MARVEL domain-containing protein" evidence="3">
    <location>
        <begin position="27"/>
        <end position="224"/>
    </location>
</feature>
<reference evidence="4" key="1">
    <citation type="submission" date="2021-01" db="EMBL/GenBank/DDBJ databases">
        <authorList>
            <person name="Corre E."/>
            <person name="Pelletier E."/>
            <person name="Niang G."/>
            <person name="Scheremetjew M."/>
            <person name="Finn R."/>
            <person name="Kale V."/>
            <person name="Holt S."/>
            <person name="Cochrane G."/>
            <person name="Meng A."/>
            <person name="Brown T."/>
            <person name="Cohen L."/>
        </authorList>
    </citation>
    <scope>NUCLEOTIDE SEQUENCE</scope>
    <source>
        <strain evidence="4">GSO104</strain>
    </source>
</reference>
<proteinExistence type="predicted"/>
<keyword evidence="2" id="KW-0472">Membrane</keyword>
<name>A0A6S8ZWY8_9STRA</name>
<evidence type="ECO:0000313" key="4">
    <source>
        <dbReference type="EMBL" id="CAE4588637.1"/>
    </source>
</evidence>
<feature type="region of interest" description="Disordered" evidence="1">
    <location>
        <begin position="162"/>
        <end position="184"/>
    </location>
</feature>
<evidence type="ECO:0000256" key="1">
    <source>
        <dbReference type="SAM" id="MobiDB-lite"/>
    </source>
</evidence>